<dbReference type="SUPFAM" id="SSF55073">
    <property type="entry name" value="Nucleotide cyclase"/>
    <property type="match status" value="1"/>
</dbReference>
<dbReference type="NCBIfam" id="TIGR00254">
    <property type="entry name" value="GGDEF"/>
    <property type="match status" value="1"/>
</dbReference>
<reference evidence="6 7" key="1">
    <citation type="submission" date="2022-10" db="EMBL/GenBank/DDBJ databases">
        <title>Aestuariibacter sp. AA17 isolated from Montipora capitata coral fragment.</title>
        <authorList>
            <person name="Emsley S.A."/>
            <person name="Pfannmuller K.M."/>
            <person name="Loughran R.M."/>
            <person name="Shlafstein M."/>
            <person name="Papke E."/>
            <person name="Saw J.H."/>
            <person name="Ushijima B."/>
            <person name="Videau P."/>
        </authorList>
    </citation>
    <scope>NUCLEOTIDE SEQUENCE [LARGE SCALE GENOMIC DNA]</scope>
    <source>
        <strain evidence="6 7">AA17</strain>
    </source>
</reference>
<accession>A0ABT3A4V3</accession>
<dbReference type="Pfam" id="PF00990">
    <property type="entry name" value="GGDEF"/>
    <property type="match status" value="1"/>
</dbReference>
<dbReference type="PANTHER" id="PTHR45138">
    <property type="entry name" value="REGULATORY COMPONENTS OF SENSORY TRANSDUCTION SYSTEM"/>
    <property type="match status" value="1"/>
</dbReference>
<name>A0ABT3A4V3_9ALTE</name>
<keyword evidence="4" id="KW-0472">Membrane</keyword>
<dbReference type="Proteomes" id="UP001652504">
    <property type="component" value="Unassembled WGS sequence"/>
</dbReference>
<dbReference type="InterPro" id="IPR043128">
    <property type="entry name" value="Rev_trsase/Diguanyl_cyclase"/>
</dbReference>
<keyword evidence="3" id="KW-0175">Coiled coil</keyword>
<feature type="transmembrane region" description="Helical" evidence="4">
    <location>
        <begin position="45"/>
        <end position="71"/>
    </location>
</feature>
<sequence>MQVASILQKNIIGYGVAYGAIASVVNILFLVPVYGQLAFHLGQAFVFLCFLTRGLPTALIAGSIASVSLAYSIDNSAFIFLMLAELITVAWLYNKRIVMLFANILFWLLIGIPISYLLVKASTNFPLDYTLLLLIKQLLNGALYTLLATTMLVFVPLSWCKDGVRPHTMPLGSRIFYLSMVSTVLPALLVAMVFTSRSVSNFSLQTAAEVKETSRGTVSLIDTYIDTHKAVVRNVAENIVYSQDPQTYLLQTQQNFDGFITMLMTDTQGYIVAGAPDKFYQRLETHIRPVSVSDRDYYRVPLESGEDFISSVFMGRGFGNDPIVAVSSPIIENGDFIGVVEGSLNLPKLRFFEEQTYVVKDEHLVILTDAENKVVYASTSLPFTQLQVFSPKTEDNVYTDQLKITRIDNREYLIYTATGQYGWKAHTVVRPSILTSMFMQNIVILLIVLSVLSFIFLLVSRRFSRQLTTPIRTLIKKFSAGERDLSPDDSLYLTEEVVNIAQELNHTRDIIVDYNEKLQRDVEEKTAELVALNAQLEALALKDALTELSNRRHFDDQAEKVFNVNMRNKITTTIVAIDIDHFKRINDTFGHPTGDQCIKFLAKALSQHFTRKSDILARYGGEEFILLLSGGDAKGHVNKLETFRKYIQTHPFTDNHTDIHFTVSLGAMCVTTNYRTSFNDAMREADALLYQSKQNGRNQITHKME</sequence>
<feature type="domain" description="GGDEF" evidence="5">
    <location>
        <begin position="570"/>
        <end position="705"/>
    </location>
</feature>
<dbReference type="EC" id="2.7.7.65" evidence="1"/>
<feature type="transmembrane region" description="Helical" evidence="4">
    <location>
        <begin position="77"/>
        <end position="93"/>
    </location>
</feature>
<dbReference type="CDD" id="cd12914">
    <property type="entry name" value="PDC1_DGC_like"/>
    <property type="match status" value="1"/>
</dbReference>
<dbReference type="PROSITE" id="PS50887">
    <property type="entry name" value="GGDEF"/>
    <property type="match status" value="1"/>
</dbReference>
<evidence type="ECO:0000259" key="5">
    <source>
        <dbReference type="PROSITE" id="PS50887"/>
    </source>
</evidence>
<gene>
    <name evidence="6" type="ORF">OE749_03100</name>
</gene>
<keyword evidence="4" id="KW-0812">Transmembrane</keyword>
<dbReference type="RefSeq" id="WP_263710884.1">
    <property type="nucleotide sequence ID" value="NZ_JAOWKX010000001.1"/>
</dbReference>
<dbReference type="Gene3D" id="3.30.70.270">
    <property type="match status" value="1"/>
</dbReference>
<evidence type="ECO:0000313" key="6">
    <source>
        <dbReference type="EMBL" id="MCV2883688.1"/>
    </source>
</evidence>
<keyword evidence="7" id="KW-1185">Reference proteome</keyword>
<dbReference type="GO" id="GO:0052621">
    <property type="term" value="F:diguanylate cyclase activity"/>
    <property type="evidence" value="ECO:0007669"/>
    <property type="project" value="UniProtKB-EC"/>
</dbReference>
<dbReference type="PANTHER" id="PTHR45138:SF9">
    <property type="entry name" value="DIGUANYLATE CYCLASE DGCM-RELATED"/>
    <property type="match status" value="1"/>
</dbReference>
<dbReference type="SMART" id="SM00267">
    <property type="entry name" value="GGDEF"/>
    <property type="match status" value="1"/>
</dbReference>
<comment type="caution">
    <text evidence="6">The sequence shown here is derived from an EMBL/GenBank/DDBJ whole genome shotgun (WGS) entry which is preliminary data.</text>
</comment>
<feature type="coiled-coil region" evidence="3">
    <location>
        <begin position="515"/>
        <end position="542"/>
    </location>
</feature>
<dbReference type="InterPro" id="IPR029787">
    <property type="entry name" value="Nucleotide_cyclase"/>
</dbReference>
<protein>
    <recommendedName>
        <fullName evidence="1">diguanylate cyclase</fullName>
        <ecNumber evidence="1">2.7.7.65</ecNumber>
    </recommendedName>
</protein>
<dbReference type="EMBL" id="JAOWKX010000001">
    <property type="protein sequence ID" value="MCV2883688.1"/>
    <property type="molecule type" value="Genomic_DNA"/>
</dbReference>
<dbReference type="Gene3D" id="3.30.450.20">
    <property type="entry name" value="PAS domain"/>
    <property type="match status" value="1"/>
</dbReference>
<dbReference type="CDD" id="cd01949">
    <property type="entry name" value="GGDEF"/>
    <property type="match status" value="1"/>
</dbReference>
<feature type="transmembrane region" description="Helical" evidence="4">
    <location>
        <begin position="12"/>
        <end position="33"/>
    </location>
</feature>
<keyword evidence="6" id="KW-0808">Transferase</keyword>
<evidence type="ECO:0000256" key="4">
    <source>
        <dbReference type="SAM" id="Phobius"/>
    </source>
</evidence>
<feature type="transmembrane region" description="Helical" evidence="4">
    <location>
        <begin position="100"/>
        <end position="119"/>
    </location>
</feature>
<evidence type="ECO:0000256" key="1">
    <source>
        <dbReference type="ARBA" id="ARBA00012528"/>
    </source>
</evidence>
<proteinExistence type="predicted"/>
<dbReference type="InterPro" id="IPR050469">
    <property type="entry name" value="Diguanylate_Cyclase"/>
</dbReference>
<evidence type="ECO:0000256" key="2">
    <source>
        <dbReference type="ARBA" id="ARBA00034247"/>
    </source>
</evidence>
<feature type="transmembrane region" description="Helical" evidence="4">
    <location>
        <begin position="175"/>
        <end position="194"/>
    </location>
</feature>
<keyword evidence="4" id="KW-1133">Transmembrane helix</keyword>
<evidence type="ECO:0000313" key="7">
    <source>
        <dbReference type="Proteomes" id="UP001652504"/>
    </source>
</evidence>
<feature type="transmembrane region" description="Helical" evidence="4">
    <location>
        <begin position="131"/>
        <end position="155"/>
    </location>
</feature>
<keyword evidence="6" id="KW-0548">Nucleotidyltransferase</keyword>
<feature type="transmembrane region" description="Helical" evidence="4">
    <location>
        <begin position="438"/>
        <end position="459"/>
    </location>
</feature>
<organism evidence="6 7">
    <name type="scientific">Fluctibacter corallii</name>
    <dbReference type="NCBI Taxonomy" id="2984329"/>
    <lineage>
        <taxon>Bacteria</taxon>
        <taxon>Pseudomonadati</taxon>
        <taxon>Pseudomonadota</taxon>
        <taxon>Gammaproteobacteria</taxon>
        <taxon>Alteromonadales</taxon>
        <taxon>Alteromonadaceae</taxon>
        <taxon>Fluctibacter</taxon>
    </lineage>
</organism>
<evidence type="ECO:0000256" key="3">
    <source>
        <dbReference type="SAM" id="Coils"/>
    </source>
</evidence>
<dbReference type="InterPro" id="IPR000160">
    <property type="entry name" value="GGDEF_dom"/>
</dbReference>
<comment type="catalytic activity">
    <reaction evidence="2">
        <text>2 GTP = 3',3'-c-di-GMP + 2 diphosphate</text>
        <dbReference type="Rhea" id="RHEA:24898"/>
        <dbReference type="ChEBI" id="CHEBI:33019"/>
        <dbReference type="ChEBI" id="CHEBI:37565"/>
        <dbReference type="ChEBI" id="CHEBI:58805"/>
        <dbReference type="EC" id="2.7.7.65"/>
    </reaction>
</comment>